<feature type="region of interest" description="Disordered" evidence="1">
    <location>
        <begin position="1"/>
        <end position="23"/>
    </location>
</feature>
<protein>
    <recommendedName>
        <fullName evidence="4">Class I SAM-dependent methyltransferase</fullName>
    </recommendedName>
</protein>
<dbReference type="Proteomes" id="UP001321492">
    <property type="component" value="Unassembled WGS sequence"/>
</dbReference>
<dbReference type="EMBL" id="JASJEV010000007">
    <property type="protein sequence ID" value="MDJ1159139.1"/>
    <property type="molecule type" value="Genomic_DNA"/>
</dbReference>
<reference evidence="2 3" key="1">
    <citation type="submission" date="2023-05" db="EMBL/GenBank/DDBJ databases">
        <title>Chelatococcus sp. nov., a moderately thermophilic bacterium isolated from hot spring microbial mat.</title>
        <authorList>
            <person name="Hu C.-J."/>
            <person name="Li W.-J."/>
        </authorList>
    </citation>
    <scope>NUCLEOTIDE SEQUENCE [LARGE SCALE GENOMIC DNA]</scope>
    <source>
        <strain evidence="2 3">SYSU G07232</strain>
    </source>
</reference>
<evidence type="ECO:0008006" key="4">
    <source>
        <dbReference type="Google" id="ProtNLM"/>
    </source>
</evidence>
<evidence type="ECO:0000256" key="1">
    <source>
        <dbReference type="SAM" id="MobiDB-lite"/>
    </source>
</evidence>
<comment type="caution">
    <text evidence="2">The sequence shown here is derived from an EMBL/GenBank/DDBJ whole genome shotgun (WGS) entry which is preliminary data.</text>
</comment>
<organism evidence="2 3">
    <name type="scientific">Chelatococcus albus</name>
    <dbReference type="NCBI Taxonomy" id="3047466"/>
    <lineage>
        <taxon>Bacteria</taxon>
        <taxon>Pseudomonadati</taxon>
        <taxon>Pseudomonadota</taxon>
        <taxon>Alphaproteobacteria</taxon>
        <taxon>Hyphomicrobiales</taxon>
        <taxon>Chelatococcaceae</taxon>
        <taxon>Chelatococcus</taxon>
    </lineage>
</organism>
<sequence>MGPNAGQAMHKDGRGRGTEGYAEEADRLAMQHESIAFAGLHRPFEHLLPRPPVDVLDIGAGTERCMFDVALAEIRRLAADLGLGVELGRGQTDARGRADVTWSFLALRR</sequence>
<keyword evidence="3" id="KW-1185">Reference proteome</keyword>
<evidence type="ECO:0000313" key="2">
    <source>
        <dbReference type="EMBL" id="MDJ1159139.1"/>
    </source>
</evidence>
<proteinExistence type="predicted"/>
<dbReference type="RefSeq" id="WP_283741122.1">
    <property type="nucleotide sequence ID" value="NZ_JASJEV010000007.1"/>
</dbReference>
<name>A0ABT7AIE0_9HYPH</name>
<gene>
    <name evidence="2" type="ORF">QNA08_12915</name>
</gene>
<evidence type="ECO:0000313" key="3">
    <source>
        <dbReference type="Proteomes" id="UP001321492"/>
    </source>
</evidence>
<accession>A0ABT7AIE0</accession>